<organism evidence="1 2">
    <name type="scientific">Vagococcus luciliae</name>
    <dbReference type="NCBI Taxonomy" id="2920380"/>
    <lineage>
        <taxon>Bacteria</taxon>
        <taxon>Bacillati</taxon>
        <taxon>Bacillota</taxon>
        <taxon>Bacilli</taxon>
        <taxon>Lactobacillales</taxon>
        <taxon>Enterococcaceae</taxon>
        <taxon>Vagococcus</taxon>
    </lineage>
</organism>
<reference evidence="1" key="2">
    <citation type="submission" date="2022-08" db="EMBL/GenBank/DDBJ databases">
        <authorList>
            <person name="Poehlein A."/>
            <person name="Guzman J."/>
            <person name="Daniel R."/>
            <person name="Vilcinskas A."/>
        </authorList>
    </citation>
    <scope>NUCLEOTIDE SEQUENCE</scope>
    <source>
        <strain evidence="1">G314FT</strain>
    </source>
</reference>
<dbReference type="Gene3D" id="3.30.930.20">
    <property type="entry name" value="Protein of unknown function DUF1054"/>
    <property type="match status" value="1"/>
</dbReference>
<protein>
    <submittedName>
        <fullName evidence="1">Uncharacterized protein</fullName>
    </submittedName>
</protein>
<name>A0ABY5NXZ0_9ENTE</name>
<accession>A0ABY5NXZ0</accession>
<dbReference type="Pfam" id="PF06335">
    <property type="entry name" value="DUF1054"/>
    <property type="match status" value="1"/>
</dbReference>
<proteinExistence type="predicted"/>
<dbReference type="InterPro" id="IPR053707">
    <property type="entry name" value="UPF0637_domain_sf"/>
</dbReference>
<gene>
    <name evidence="1" type="ORF">G314FT_06740</name>
</gene>
<keyword evidence="2" id="KW-1185">Reference proteome</keyword>
<dbReference type="Proteomes" id="UP001058273">
    <property type="component" value="Chromosome"/>
</dbReference>
<evidence type="ECO:0000313" key="1">
    <source>
        <dbReference type="EMBL" id="UUV98521.1"/>
    </source>
</evidence>
<dbReference type="InterPro" id="IPR009403">
    <property type="entry name" value="UPF0637"/>
</dbReference>
<dbReference type="EMBL" id="CP102451">
    <property type="protein sequence ID" value="UUV98521.1"/>
    <property type="molecule type" value="Genomic_DNA"/>
</dbReference>
<sequence>MLMFNEACFEVFNIEGLDNRMIGVREKIQPVFQSIDEKVVEELEPLLGEKLPIHIAQHRRRTTNAPDFTWSAMGGNKRGYKKFPHFQLGITPEYVVIWLSFIDNPQNEVLMAQTCLDHLEWFESLPNDFVVNTDHTKNNYHALEKEQVIKDLTRWRDVKKGEFQIGRVIQKNRFNTESTDVLFAEILQTYLSLIPIYQACFQLCN</sequence>
<dbReference type="PIRSF" id="PIRSF021332">
    <property type="entry name" value="DUF1054"/>
    <property type="match status" value="1"/>
</dbReference>
<dbReference type="RefSeq" id="WP_257702043.1">
    <property type="nucleotide sequence ID" value="NZ_CP102451.1"/>
</dbReference>
<evidence type="ECO:0000313" key="2">
    <source>
        <dbReference type="Proteomes" id="UP001058273"/>
    </source>
</evidence>
<reference evidence="1" key="1">
    <citation type="submission" date="2022-08" db="EMBL/GenBank/DDBJ databases">
        <title>Genome sequence of Vagococcus luciliae DSM 112651.</title>
        <authorList>
            <person name="Juan G."/>
            <person name="Anja P."/>
            <person name="Rolf D."/>
            <person name="Kampfer P."/>
            <person name="Vilcinskas A."/>
        </authorList>
    </citation>
    <scope>NUCLEOTIDE SEQUENCE</scope>
    <source>
        <strain evidence="1">G314FT</strain>
    </source>
</reference>
<dbReference type="SUPFAM" id="SSF142913">
    <property type="entry name" value="YktB/PF0168-like"/>
    <property type="match status" value="1"/>
</dbReference>